<proteinExistence type="predicted"/>
<evidence type="ECO:0000313" key="2">
    <source>
        <dbReference type="Proteomes" id="UP000298781"/>
    </source>
</evidence>
<accession>A0A4D7B8F6</accession>
<evidence type="ECO:0000313" key="1">
    <source>
        <dbReference type="EMBL" id="QCI67225.1"/>
    </source>
</evidence>
<dbReference type="Proteomes" id="UP000298781">
    <property type="component" value="Chromosome"/>
</dbReference>
<evidence type="ECO:0008006" key="3">
    <source>
        <dbReference type="Google" id="ProtNLM"/>
    </source>
</evidence>
<dbReference type="EMBL" id="CP039690">
    <property type="protein sequence ID" value="QCI67225.1"/>
    <property type="molecule type" value="Genomic_DNA"/>
</dbReference>
<gene>
    <name evidence="1" type="ORF">E8M01_25120</name>
</gene>
<reference evidence="1 2" key="1">
    <citation type="submission" date="2019-04" db="EMBL/GenBank/DDBJ databases">
        <title>Phreatobacter aquaticus sp. nov.</title>
        <authorList>
            <person name="Choi A."/>
        </authorList>
    </citation>
    <scope>NUCLEOTIDE SEQUENCE [LARGE SCALE GENOMIC DNA]</scope>
    <source>
        <strain evidence="1 2">KCTC 52518</strain>
    </source>
</reference>
<protein>
    <recommendedName>
        <fullName evidence="3">DUF4169 family protein</fullName>
    </recommendedName>
</protein>
<dbReference type="KEGG" id="pstg:E8M01_25120"/>
<organism evidence="1 2">
    <name type="scientific">Phreatobacter stygius</name>
    <dbReference type="NCBI Taxonomy" id="1940610"/>
    <lineage>
        <taxon>Bacteria</taxon>
        <taxon>Pseudomonadati</taxon>
        <taxon>Pseudomonadota</taxon>
        <taxon>Alphaproteobacteria</taxon>
        <taxon>Hyphomicrobiales</taxon>
        <taxon>Phreatobacteraceae</taxon>
        <taxon>Phreatobacter</taxon>
    </lineage>
</organism>
<dbReference type="RefSeq" id="WP_136962660.1">
    <property type="nucleotide sequence ID" value="NZ_CP039690.1"/>
</dbReference>
<dbReference type="AlphaFoldDB" id="A0A4D7B8F6"/>
<name>A0A4D7B8F6_9HYPH</name>
<sequence>MSSFKKRQAAKRRIRADADQLIRDFQAKAVEEARSRAAAAQAAGESDETRDGWHWERVALEIERRERG</sequence>
<keyword evidence="2" id="KW-1185">Reference proteome</keyword>